<keyword evidence="8" id="KW-1185">Reference proteome</keyword>
<evidence type="ECO:0000256" key="3">
    <source>
        <dbReference type="ARBA" id="ARBA00022989"/>
    </source>
</evidence>
<keyword evidence="3 5" id="KW-1133">Transmembrane helix</keyword>
<feature type="transmembrane region" description="Helical" evidence="5">
    <location>
        <begin position="190"/>
        <end position="209"/>
    </location>
</feature>
<sequence>MAAIQQSIRDNLVYASGYVKGRSFTVPTSFSELYGVTFGKITSLLSLPLPFLSFLALPFFGTSTTTINLVFFYLTWSALVLSHDQLTVELYGTLAVRLLCFVLPACGFLGFDCLVPSLSKSIKNRGASQSPLPLGRKKLLEVVGFSLLNVCLALVLQAALEFFFTDILHTRSILKVTSAVPWPLTMLKDVAMGLAIRGVLIYLIHRFLLHTYDSPLRTWHLQWQHSVRLPFSLIAAYDHPVNYLISQWLPMYLPAYIFRFHVLTWHLFVALCSLEELFVYSGYSVLPSSIILGGMARRTDEHFAVVHKGKTTGNFGRFGILDLVCGTTCSNEDDAVDDMQAEAEKHNVQERAGNAMDGLVSGIKGRRPNTRGQRKKS</sequence>
<evidence type="ECO:0000256" key="4">
    <source>
        <dbReference type="ARBA" id="ARBA00023136"/>
    </source>
</evidence>
<keyword evidence="2 5" id="KW-0812">Transmembrane</keyword>
<evidence type="ECO:0000256" key="5">
    <source>
        <dbReference type="SAM" id="Phobius"/>
    </source>
</evidence>
<name>A0AAJ0LUY8_9PEZI</name>
<evidence type="ECO:0000256" key="1">
    <source>
        <dbReference type="ARBA" id="ARBA00004370"/>
    </source>
</evidence>
<dbReference type="GO" id="GO:0005506">
    <property type="term" value="F:iron ion binding"/>
    <property type="evidence" value="ECO:0007669"/>
    <property type="project" value="InterPro"/>
</dbReference>
<feature type="domain" description="Fatty acid hydroxylase" evidence="6">
    <location>
        <begin position="191"/>
        <end position="327"/>
    </location>
</feature>
<evidence type="ECO:0000313" key="8">
    <source>
        <dbReference type="Proteomes" id="UP001271007"/>
    </source>
</evidence>
<dbReference type="AlphaFoldDB" id="A0AAJ0LUY8"/>
<proteinExistence type="predicted"/>
<feature type="transmembrane region" description="Helical" evidence="5">
    <location>
        <begin position="49"/>
        <end position="74"/>
    </location>
</feature>
<dbReference type="Proteomes" id="UP001271007">
    <property type="component" value="Unassembled WGS sequence"/>
</dbReference>
<evidence type="ECO:0000256" key="2">
    <source>
        <dbReference type="ARBA" id="ARBA00022692"/>
    </source>
</evidence>
<dbReference type="PANTHER" id="PTHR11863">
    <property type="entry name" value="STEROL DESATURASE"/>
    <property type="match status" value="1"/>
</dbReference>
<comment type="caution">
    <text evidence="7">The sequence shown here is derived from an EMBL/GenBank/DDBJ whole genome shotgun (WGS) entry which is preliminary data.</text>
</comment>
<keyword evidence="4 5" id="KW-0472">Membrane</keyword>
<reference evidence="7" key="1">
    <citation type="submission" date="2023-04" db="EMBL/GenBank/DDBJ databases">
        <title>Black Yeasts Isolated from many extreme environments.</title>
        <authorList>
            <person name="Coleine C."/>
            <person name="Stajich J.E."/>
            <person name="Selbmann L."/>
        </authorList>
    </citation>
    <scope>NUCLEOTIDE SEQUENCE</scope>
    <source>
        <strain evidence="7">CCFEE 5312</strain>
    </source>
</reference>
<dbReference type="GO" id="GO:0016020">
    <property type="term" value="C:membrane"/>
    <property type="evidence" value="ECO:0007669"/>
    <property type="project" value="UniProtKB-SubCell"/>
</dbReference>
<dbReference type="InterPro" id="IPR050307">
    <property type="entry name" value="Sterol_Desaturase_Related"/>
</dbReference>
<comment type="subcellular location">
    <subcellularLocation>
        <location evidence="1">Membrane</location>
    </subcellularLocation>
</comment>
<protein>
    <recommendedName>
        <fullName evidence="6">Fatty acid hydroxylase domain-containing protein</fullName>
    </recommendedName>
</protein>
<dbReference type="Pfam" id="PF04116">
    <property type="entry name" value="FA_hydroxylase"/>
    <property type="match status" value="1"/>
</dbReference>
<accession>A0AAJ0LUY8</accession>
<organism evidence="7 8">
    <name type="scientific">Extremus antarcticus</name>
    <dbReference type="NCBI Taxonomy" id="702011"/>
    <lineage>
        <taxon>Eukaryota</taxon>
        <taxon>Fungi</taxon>
        <taxon>Dikarya</taxon>
        <taxon>Ascomycota</taxon>
        <taxon>Pezizomycotina</taxon>
        <taxon>Dothideomycetes</taxon>
        <taxon>Dothideomycetidae</taxon>
        <taxon>Mycosphaerellales</taxon>
        <taxon>Extremaceae</taxon>
        <taxon>Extremus</taxon>
    </lineage>
</organism>
<dbReference type="InterPro" id="IPR006694">
    <property type="entry name" value="Fatty_acid_hydroxylase"/>
</dbReference>
<dbReference type="EMBL" id="JAWDJX010000006">
    <property type="protein sequence ID" value="KAK3056137.1"/>
    <property type="molecule type" value="Genomic_DNA"/>
</dbReference>
<dbReference type="GO" id="GO:0008610">
    <property type="term" value="P:lipid biosynthetic process"/>
    <property type="evidence" value="ECO:0007669"/>
    <property type="project" value="InterPro"/>
</dbReference>
<gene>
    <name evidence="7" type="ORF">LTR09_002643</name>
</gene>
<evidence type="ECO:0000259" key="6">
    <source>
        <dbReference type="Pfam" id="PF04116"/>
    </source>
</evidence>
<dbReference type="GO" id="GO:0016491">
    <property type="term" value="F:oxidoreductase activity"/>
    <property type="evidence" value="ECO:0007669"/>
    <property type="project" value="InterPro"/>
</dbReference>
<evidence type="ECO:0000313" key="7">
    <source>
        <dbReference type="EMBL" id="KAK3056137.1"/>
    </source>
</evidence>
<feature type="transmembrane region" description="Helical" evidence="5">
    <location>
        <begin position="94"/>
        <end position="118"/>
    </location>
</feature>
<feature type="transmembrane region" description="Helical" evidence="5">
    <location>
        <begin position="139"/>
        <end position="160"/>
    </location>
</feature>